<dbReference type="InterPro" id="IPR027273">
    <property type="entry name" value="Neocarzinostatin-like"/>
</dbReference>
<gene>
    <name evidence="7" type="ORF">ACFH04_13025</name>
</gene>
<evidence type="ECO:0000313" key="8">
    <source>
        <dbReference type="Proteomes" id="UP001589887"/>
    </source>
</evidence>
<evidence type="ECO:0000256" key="6">
    <source>
        <dbReference type="SAM" id="SignalP"/>
    </source>
</evidence>
<dbReference type="Proteomes" id="UP001589887">
    <property type="component" value="Unassembled WGS sequence"/>
</dbReference>
<evidence type="ECO:0000256" key="4">
    <source>
        <dbReference type="ARBA" id="ARBA00023125"/>
    </source>
</evidence>
<dbReference type="Gene3D" id="2.60.40.230">
    <property type="entry name" value="Neocarzinostatin-like"/>
    <property type="match status" value="2"/>
</dbReference>
<comment type="similarity">
    <text evidence="1">Belongs to the neocarzinostatin family.</text>
</comment>
<evidence type="ECO:0000256" key="3">
    <source>
        <dbReference type="ARBA" id="ARBA00023022"/>
    </source>
</evidence>
<proteinExistence type="inferred from homology"/>
<dbReference type="InterPro" id="IPR002186">
    <property type="entry name" value="Neocarzinostatin_fam"/>
</dbReference>
<name>A0ABV6TFQ9_9ACTN</name>
<evidence type="ECO:0000313" key="7">
    <source>
        <dbReference type="EMBL" id="MFC0844623.1"/>
    </source>
</evidence>
<dbReference type="RefSeq" id="WP_394318991.1">
    <property type="nucleotide sequence ID" value="NZ_JBHMQV010000009.1"/>
</dbReference>
<sequence length="280" mass="29307">MSRTTFRTASRSRRGRALLGVAAACATLALALVGAQPGSAAPAPAPDGPTLKVDRATGIRDGDIVSFQITGGPPKEYVWVEQCVAASGGGTACDEDTARQFRVYPDGTYQLSPKKLYARLDTPAGAADCRTATAANRCLLALTDNAGTVLTTVPLRFLPLAPLEAPPTLRATPNSGLTDGQSVHLSGQRYEPQYHIPILECLAGATDTFACRPGGRPPATTDQGRIDQDSTLSAAFTTIDGRAVDCREVNCELVAFASRYHGPSTVRTPISFAPVPSVAH</sequence>
<comment type="caution">
    <text evidence="7">The sequence shown here is derived from an EMBL/GenBank/DDBJ whole genome shotgun (WGS) entry which is preliminary data.</text>
</comment>
<organism evidence="7 8">
    <name type="scientific">Streptomyces noboritoensis</name>
    <dbReference type="NCBI Taxonomy" id="67337"/>
    <lineage>
        <taxon>Bacteria</taxon>
        <taxon>Bacillati</taxon>
        <taxon>Actinomycetota</taxon>
        <taxon>Actinomycetes</taxon>
        <taxon>Kitasatosporales</taxon>
        <taxon>Streptomycetaceae</taxon>
        <taxon>Streptomyces</taxon>
    </lineage>
</organism>
<evidence type="ECO:0000256" key="1">
    <source>
        <dbReference type="ARBA" id="ARBA00010648"/>
    </source>
</evidence>
<evidence type="ECO:0000256" key="2">
    <source>
        <dbReference type="ARBA" id="ARBA00022529"/>
    </source>
</evidence>
<feature type="chain" id="PRO_5046790992" evidence="6">
    <location>
        <begin position="41"/>
        <end position="280"/>
    </location>
</feature>
<reference evidence="7 8" key="1">
    <citation type="submission" date="2024-09" db="EMBL/GenBank/DDBJ databases">
        <authorList>
            <person name="Sun Q."/>
            <person name="Mori K."/>
        </authorList>
    </citation>
    <scope>NUCLEOTIDE SEQUENCE [LARGE SCALE GENOMIC DNA]</scope>
    <source>
        <strain evidence="7 8">JCM 4557</strain>
    </source>
</reference>
<protein>
    <submittedName>
        <fullName evidence="7">Neocarzinostatin apoprotein domain-containing protein</fullName>
    </submittedName>
</protein>
<accession>A0ABV6TFQ9</accession>
<dbReference type="EMBL" id="JBHMQV010000009">
    <property type="protein sequence ID" value="MFC0844623.1"/>
    <property type="molecule type" value="Genomic_DNA"/>
</dbReference>
<evidence type="ECO:0000256" key="5">
    <source>
        <dbReference type="ARBA" id="ARBA00023157"/>
    </source>
</evidence>
<keyword evidence="6" id="KW-0732">Signal</keyword>
<keyword evidence="8" id="KW-1185">Reference proteome</keyword>
<keyword evidence="4" id="KW-0238">DNA-binding</keyword>
<feature type="signal peptide" evidence="6">
    <location>
        <begin position="1"/>
        <end position="40"/>
    </location>
</feature>
<dbReference type="Pfam" id="PF00960">
    <property type="entry name" value="Neocarzinostat"/>
    <property type="match status" value="2"/>
</dbReference>
<keyword evidence="2" id="KW-0929">Antimicrobial</keyword>
<dbReference type="SUPFAM" id="SSF49319">
    <property type="entry name" value="Actinoxanthin-like"/>
    <property type="match status" value="2"/>
</dbReference>
<keyword evidence="5" id="KW-1015">Disulfide bond</keyword>
<keyword evidence="3" id="KW-0044">Antibiotic</keyword>